<protein>
    <submittedName>
        <fullName evidence="3">Bifunctional DNA primase/polymerase</fullName>
    </submittedName>
</protein>
<dbReference type="InterPro" id="IPR045455">
    <property type="entry name" value="NrS-1_pol-like_helicase"/>
</dbReference>
<name>A0ABU5V6Q0_9GAMM</name>
<feature type="compositionally biased region" description="Basic and acidic residues" evidence="1">
    <location>
        <begin position="15"/>
        <end position="25"/>
    </location>
</feature>
<dbReference type="Proteomes" id="UP001301653">
    <property type="component" value="Unassembled WGS sequence"/>
</dbReference>
<dbReference type="Pfam" id="PF19263">
    <property type="entry name" value="DUF5906"/>
    <property type="match status" value="1"/>
</dbReference>
<dbReference type="InterPro" id="IPR014819">
    <property type="entry name" value="PriCT_2"/>
</dbReference>
<dbReference type="CDD" id="cd04859">
    <property type="entry name" value="Prim_Pol"/>
    <property type="match status" value="1"/>
</dbReference>
<feature type="region of interest" description="Disordered" evidence="1">
    <location>
        <begin position="1"/>
        <end position="41"/>
    </location>
</feature>
<comment type="caution">
    <text evidence="3">The sequence shown here is derived from an EMBL/GenBank/DDBJ whole genome shotgun (WGS) entry which is preliminary data.</text>
</comment>
<dbReference type="SMART" id="SM00943">
    <property type="entry name" value="Prim-Pol"/>
    <property type="match status" value="1"/>
</dbReference>
<dbReference type="Pfam" id="PF09250">
    <property type="entry name" value="Prim-Pol"/>
    <property type="match status" value="1"/>
</dbReference>
<dbReference type="SUPFAM" id="SSF56747">
    <property type="entry name" value="Prim-pol domain"/>
    <property type="match status" value="1"/>
</dbReference>
<dbReference type="EMBL" id="JAYFUH010000249">
    <property type="protein sequence ID" value="MEA5669036.1"/>
    <property type="molecule type" value="Genomic_DNA"/>
</dbReference>
<proteinExistence type="predicted"/>
<feature type="domain" description="DNA primase/polymerase bifunctional N-terminal" evidence="2">
    <location>
        <begin position="44"/>
        <end position="220"/>
    </location>
</feature>
<evidence type="ECO:0000259" key="2">
    <source>
        <dbReference type="SMART" id="SM00943"/>
    </source>
</evidence>
<dbReference type="InterPro" id="IPR027417">
    <property type="entry name" value="P-loop_NTPase"/>
</dbReference>
<dbReference type="SUPFAM" id="SSF52540">
    <property type="entry name" value="P-loop containing nucleoside triphosphate hydrolases"/>
    <property type="match status" value="1"/>
</dbReference>
<dbReference type="Pfam" id="PF08707">
    <property type="entry name" value="PriCT_2"/>
    <property type="match status" value="1"/>
</dbReference>
<evidence type="ECO:0000256" key="1">
    <source>
        <dbReference type="SAM" id="MobiDB-lite"/>
    </source>
</evidence>
<gene>
    <name evidence="3" type="ORF">VA603_15935</name>
</gene>
<dbReference type="Gene3D" id="3.40.50.300">
    <property type="entry name" value="P-loop containing nucleotide triphosphate hydrolases"/>
    <property type="match status" value="1"/>
</dbReference>
<dbReference type="RefSeq" id="WP_323439428.1">
    <property type="nucleotide sequence ID" value="NZ_JAYFUH010000249.1"/>
</dbReference>
<evidence type="ECO:0000313" key="4">
    <source>
        <dbReference type="Proteomes" id="UP001301653"/>
    </source>
</evidence>
<organism evidence="3 4">
    <name type="scientific">Stenotrophomonas capsici</name>
    <dbReference type="NCBI Taxonomy" id="3110230"/>
    <lineage>
        <taxon>Bacteria</taxon>
        <taxon>Pseudomonadati</taxon>
        <taxon>Pseudomonadota</taxon>
        <taxon>Gammaproteobacteria</taxon>
        <taxon>Lysobacterales</taxon>
        <taxon>Lysobacteraceae</taxon>
        <taxon>Stenotrophomonas</taxon>
    </lineage>
</organism>
<keyword evidence="4" id="KW-1185">Reference proteome</keyword>
<sequence>MGAKENARVQGGRKVTTDQRSELSRTHGINDAVGHSSPTPSFDVDGLIRAGLTLIPLHRWDAKDARGRDRGKTPRDGAWQARDYDSREVLEQARRDGRNVGVRLPPTWMVLDVDPRNFGGKDDPGNTAGRDPLAELARDARLDLSACPHVVTGSGGHHYYFRKPADVQVLDSLEDYPGVEFKSHGRQVVAPGSVHPNGRRYGWDDLAPFPEEAPQVPDTLLRLIRRPTRAHGEAAGFGELTPEMLADTLEQLDAEDFQDHDRWRDLMMACHHATAGDGRQEFIDWSTQDARYQGDAWLIGRRWDSLHATAGRGARPITARLLHKVVQEAGGHVAVADAADDFDVYEDPVELGRGVDDAALREPPKATGIEAVIDELNERHYIVLDNGFQIITEERDPVFRGRVRYQRLSKSDFRSSYEHELVEKNDKLVTKADAWLKSARRRQYKGLIFDPSGKGQDGWLNMWKGWSVQPKKGDWSLLRQLILEVLVDGDRDHFEWVLDWIAFMFQHPEQVAEVAVAFRGEKGTGKGTLGRALFKLAGASGLHISSPGHLTGRFNSHLQNCVCLFADEAFWAGNKEGESVLKQLVTEPTLTYEGKGRDAVTGRNHVHIVMASNNDWVVPAGMDGERRFAVFNVNNRRKGNTAFFRALNRQLDEGGLAAMLHDMLTRDLGDRHPRDSVPQTQALIEQKAMSQSPEESWWNGLLDSGRLPGLMIDLPWHEESVMVDRDELYDDYVAYAKKLNARPRAKSGLMMRIKKRAGIGEKQVVLEKGRKTWLWVLPQIDDARALWEKSMGGSAY</sequence>
<reference evidence="3 4" key="1">
    <citation type="submission" date="2023-12" db="EMBL/GenBank/DDBJ databases">
        <title>Stenotrophomonas guangdongensis sp. nov., isolated from wilted pepper plants (Capsicum annuum).</title>
        <authorList>
            <person name="Qiu M."/>
            <person name="Li Y."/>
            <person name="Liu Q."/>
            <person name="Zhang X."/>
            <person name="Huang Y."/>
            <person name="Guo R."/>
            <person name="Hu M."/>
            <person name="Zhou J."/>
            <person name="Zhou X."/>
        </authorList>
    </citation>
    <scope>NUCLEOTIDE SEQUENCE [LARGE SCALE GENOMIC DNA]</scope>
    <source>
        <strain evidence="3 4">MH1</strain>
    </source>
</reference>
<evidence type="ECO:0000313" key="3">
    <source>
        <dbReference type="EMBL" id="MEA5669036.1"/>
    </source>
</evidence>
<accession>A0ABU5V6Q0</accession>
<dbReference type="InterPro" id="IPR015330">
    <property type="entry name" value="DNA_primase/pol_bifunc_N"/>
</dbReference>